<organism evidence="2 3">
    <name type="scientific">Delitschia confertaspora ATCC 74209</name>
    <dbReference type="NCBI Taxonomy" id="1513339"/>
    <lineage>
        <taxon>Eukaryota</taxon>
        <taxon>Fungi</taxon>
        <taxon>Dikarya</taxon>
        <taxon>Ascomycota</taxon>
        <taxon>Pezizomycotina</taxon>
        <taxon>Dothideomycetes</taxon>
        <taxon>Pleosporomycetidae</taxon>
        <taxon>Pleosporales</taxon>
        <taxon>Delitschiaceae</taxon>
        <taxon>Delitschia</taxon>
    </lineage>
</organism>
<dbReference type="AlphaFoldDB" id="A0A9P4JPI8"/>
<keyword evidence="3" id="KW-1185">Reference proteome</keyword>
<feature type="transmembrane region" description="Helical" evidence="1">
    <location>
        <begin position="334"/>
        <end position="354"/>
    </location>
</feature>
<feature type="non-terminal residue" evidence="2">
    <location>
        <position position="1"/>
    </location>
</feature>
<evidence type="ECO:0000313" key="2">
    <source>
        <dbReference type="EMBL" id="KAF2203027.1"/>
    </source>
</evidence>
<dbReference type="OrthoDB" id="1046782at2759"/>
<keyword evidence="1" id="KW-1133">Transmembrane helix</keyword>
<gene>
    <name evidence="2" type="ORF">GQ43DRAFT_367852</name>
</gene>
<dbReference type="Gene3D" id="1.20.58.340">
    <property type="entry name" value="Magnesium transport protein CorA, transmembrane region"/>
    <property type="match status" value="1"/>
</dbReference>
<evidence type="ECO:0000313" key="3">
    <source>
        <dbReference type="Proteomes" id="UP000799536"/>
    </source>
</evidence>
<proteinExistence type="predicted"/>
<name>A0A9P4JPI8_9PLEO</name>
<keyword evidence="1" id="KW-0472">Membrane</keyword>
<evidence type="ECO:0008006" key="4">
    <source>
        <dbReference type="Google" id="ProtNLM"/>
    </source>
</evidence>
<feature type="transmembrane region" description="Helical" evidence="1">
    <location>
        <begin position="295"/>
        <end position="314"/>
    </location>
</feature>
<protein>
    <recommendedName>
        <fullName evidence="4">CorA-like protein</fullName>
    </recommendedName>
</protein>
<accession>A0A9P4JPI8</accession>
<dbReference type="EMBL" id="ML993916">
    <property type="protein sequence ID" value="KAF2203027.1"/>
    <property type="molecule type" value="Genomic_DNA"/>
</dbReference>
<comment type="caution">
    <text evidence="2">The sequence shown here is derived from an EMBL/GenBank/DDBJ whole genome shotgun (WGS) entry which is preliminary data.</text>
</comment>
<sequence>FAPPDIPHSRTVQGLSDLFRHYEIPKDFVEEGLKNVSLSFGTHTDAAEVTTIWFHFVCKDIDLREAQDGWEIFHSGYNEERGSAAFRERSQANFNWIRPGFVLKISPSAGAVSKRISLFCFGAPSTISDHFKQRLNLGYDEVLDDPYMLLEVVMEKLSWFVDERAWMVAEVFGQIEETTIEEAKCPGKAGKDINFPGLHSIAKHIIFLQEASQIMLVLVEKLHALHKETIDQSPTNQQKATERALEYRKSLIQSTQHRLSSVDKRMANILALSFNLVTQTDSKTMQKESKSMKTIAVVTLVFLPLTTVAAILGSQMFTLSPDKPFHLRVSGDFWLLWVISVPLTLFVLVLWQLWYRPARDKIMHGQHPWWRRWLTNVQNTLKKSSGQRASLPR</sequence>
<dbReference type="Proteomes" id="UP000799536">
    <property type="component" value="Unassembled WGS sequence"/>
</dbReference>
<reference evidence="2" key="1">
    <citation type="journal article" date="2020" name="Stud. Mycol.">
        <title>101 Dothideomycetes genomes: a test case for predicting lifestyles and emergence of pathogens.</title>
        <authorList>
            <person name="Haridas S."/>
            <person name="Albert R."/>
            <person name="Binder M."/>
            <person name="Bloem J."/>
            <person name="Labutti K."/>
            <person name="Salamov A."/>
            <person name="Andreopoulos B."/>
            <person name="Baker S."/>
            <person name="Barry K."/>
            <person name="Bills G."/>
            <person name="Bluhm B."/>
            <person name="Cannon C."/>
            <person name="Castanera R."/>
            <person name="Culley D."/>
            <person name="Daum C."/>
            <person name="Ezra D."/>
            <person name="Gonzalez J."/>
            <person name="Henrissat B."/>
            <person name="Kuo A."/>
            <person name="Liang C."/>
            <person name="Lipzen A."/>
            <person name="Lutzoni F."/>
            <person name="Magnuson J."/>
            <person name="Mondo S."/>
            <person name="Nolan M."/>
            <person name="Ohm R."/>
            <person name="Pangilinan J."/>
            <person name="Park H.-J."/>
            <person name="Ramirez L."/>
            <person name="Alfaro M."/>
            <person name="Sun H."/>
            <person name="Tritt A."/>
            <person name="Yoshinaga Y."/>
            <person name="Zwiers L.-H."/>
            <person name="Turgeon B."/>
            <person name="Goodwin S."/>
            <person name="Spatafora J."/>
            <person name="Crous P."/>
            <person name="Grigoriev I."/>
        </authorList>
    </citation>
    <scope>NUCLEOTIDE SEQUENCE</scope>
    <source>
        <strain evidence="2">ATCC 74209</strain>
    </source>
</reference>
<evidence type="ECO:0000256" key="1">
    <source>
        <dbReference type="SAM" id="Phobius"/>
    </source>
</evidence>
<keyword evidence="1" id="KW-0812">Transmembrane</keyword>